<gene>
    <name evidence="1" type="ORF">H7F49_08255</name>
</gene>
<evidence type="ECO:0000313" key="2">
    <source>
        <dbReference type="Proteomes" id="UP000520156"/>
    </source>
</evidence>
<dbReference type="InterPro" id="IPR036590">
    <property type="entry name" value="SRAP-like"/>
</dbReference>
<sequence>MLGCAAAGDPWPGGEVVPGGYAPVMIADREKGRHLVPRMWGVPPPRGDYLVPFARNLDSPFWVGVLRHTGFRCIVPMTGIRRGRDWWVPPGNAISACAGIWRDTEIPSFAILTSGGADGQPGGLPVALGPRACDLWLRADIREARVLVEEASAGFLAP</sequence>
<dbReference type="Gene3D" id="3.90.1680.20">
    <property type="match status" value="1"/>
</dbReference>
<organism evidence="1 2">
    <name type="scientific">Novosphingobium aerophilum</name>
    <dbReference type="NCBI Taxonomy" id="2839843"/>
    <lineage>
        <taxon>Bacteria</taxon>
        <taxon>Pseudomonadati</taxon>
        <taxon>Pseudomonadota</taxon>
        <taxon>Alphaproteobacteria</taxon>
        <taxon>Sphingomonadales</taxon>
        <taxon>Sphingomonadaceae</taxon>
        <taxon>Novosphingobium</taxon>
    </lineage>
</organism>
<dbReference type="AlphaFoldDB" id="A0A7X1KBX0"/>
<dbReference type="SUPFAM" id="SSF143081">
    <property type="entry name" value="BB1717-like"/>
    <property type="match status" value="1"/>
</dbReference>
<keyword evidence="2" id="KW-1185">Reference proteome</keyword>
<name>A0A7X1KBX0_9SPHN</name>
<accession>A0A7X1KBX0</accession>
<reference evidence="1 2" key="1">
    <citation type="submission" date="2020-08" db="EMBL/GenBank/DDBJ databases">
        <title>The genome sequence of Novosphingobium flavum 4Y4.</title>
        <authorList>
            <person name="Liu Y."/>
        </authorList>
    </citation>
    <scope>NUCLEOTIDE SEQUENCE [LARGE SCALE GENOMIC DNA]</scope>
    <source>
        <strain evidence="1 2">4Y4</strain>
    </source>
</reference>
<dbReference type="Proteomes" id="UP000520156">
    <property type="component" value="Unassembled WGS sequence"/>
</dbReference>
<protein>
    <submittedName>
        <fullName evidence="1">Uncharacterized protein</fullName>
    </submittedName>
</protein>
<evidence type="ECO:0000313" key="1">
    <source>
        <dbReference type="EMBL" id="MBC2651694.1"/>
    </source>
</evidence>
<dbReference type="EMBL" id="JACLAU010000009">
    <property type="protein sequence ID" value="MBC2651694.1"/>
    <property type="molecule type" value="Genomic_DNA"/>
</dbReference>
<comment type="caution">
    <text evidence="1">The sequence shown here is derived from an EMBL/GenBank/DDBJ whole genome shotgun (WGS) entry which is preliminary data.</text>
</comment>
<proteinExistence type="predicted"/>
<dbReference type="RefSeq" id="WP_185683113.1">
    <property type="nucleotide sequence ID" value="NZ_JACLAU010000009.1"/>
</dbReference>